<evidence type="ECO:0000259" key="6">
    <source>
        <dbReference type="Pfam" id="PF00724"/>
    </source>
</evidence>
<sequence>EQKEDKALFKPITIGNVEIKNRIAFTPMCTSYQNPSNGAVTEQLKAFYAARALGGTGLLMPGTVTVTKIHADRRGPSGLKMLDHSAKPGLAAFAETAHLFGAKIFIQISTGQGRQVYSKKQWVDPSLDVISASPIPYRVDPEMFPEKTVAWHKKKGLDWSYGYDEEGNLRFDGEGMIPREATIEEIEATEESVADAVPQLRALGFDGVEIHSCHGYFAFSFLTPRLNKRTDKYGGSFENRTRLLRN</sequence>
<name>X0XZ70_9ZZZZ</name>
<dbReference type="SUPFAM" id="SSF51395">
    <property type="entry name" value="FMN-linked oxidoreductases"/>
    <property type="match status" value="1"/>
</dbReference>
<evidence type="ECO:0000313" key="7">
    <source>
        <dbReference type="EMBL" id="GAG29991.1"/>
    </source>
</evidence>
<feature type="non-terminal residue" evidence="7">
    <location>
        <position position="246"/>
    </location>
</feature>
<reference evidence="7" key="1">
    <citation type="journal article" date="2014" name="Front. Microbiol.">
        <title>High frequency of phylogenetically diverse reductive dehalogenase-homologous genes in deep subseafloor sedimentary metagenomes.</title>
        <authorList>
            <person name="Kawai M."/>
            <person name="Futagami T."/>
            <person name="Toyoda A."/>
            <person name="Takaki Y."/>
            <person name="Nishi S."/>
            <person name="Hori S."/>
            <person name="Arai W."/>
            <person name="Tsubouchi T."/>
            <person name="Morono Y."/>
            <person name="Uchiyama I."/>
            <person name="Ito T."/>
            <person name="Fujiyama A."/>
            <person name="Inagaki F."/>
            <person name="Takami H."/>
        </authorList>
    </citation>
    <scope>NUCLEOTIDE SEQUENCE</scope>
    <source>
        <strain evidence="7">Expedition CK06-06</strain>
    </source>
</reference>
<comment type="caution">
    <text evidence="7">The sequence shown here is derived from an EMBL/GenBank/DDBJ whole genome shotgun (WGS) entry which is preliminary data.</text>
</comment>
<dbReference type="PANTHER" id="PTHR43303">
    <property type="entry name" value="NADPH DEHYDROGENASE C23G7.10C-RELATED"/>
    <property type="match status" value="1"/>
</dbReference>
<dbReference type="InterPro" id="IPR001155">
    <property type="entry name" value="OxRdtase_FMN_N"/>
</dbReference>
<proteinExistence type="predicted"/>
<dbReference type="InterPro" id="IPR013785">
    <property type="entry name" value="Aldolase_TIM"/>
</dbReference>
<feature type="non-terminal residue" evidence="7">
    <location>
        <position position="1"/>
    </location>
</feature>
<evidence type="ECO:0000256" key="3">
    <source>
        <dbReference type="ARBA" id="ARBA00022643"/>
    </source>
</evidence>
<dbReference type="GO" id="GO:0003959">
    <property type="term" value="F:NADPH dehydrogenase activity"/>
    <property type="evidence" value="ECO:0007669"/>
    <property type="project" value="InterPro"/>
</dbReference>
<keyword evidence="2" id="KW-0285">Flavoprotein</keyword>
<dbReference type="AlphaFoldDB" id="X0XZ70"/>
<evidence type="ECO:0000256" key="5">
    <source>
        <dbReference type="ARBA" id="ARBA00023002"/>
    </source>
</evidence>
<feature type="domain" description="NADH:flavin oxidoreductase/NADH oxidase N-terminal" evidence="6">
    <location>
        <begin position="8"/>
        <end position="244"/>
    </location>
</feature>
<dbReference type="Pfam" id="PF00724">
    <property type="entry name" value="Oxidored_FMN"/>
    <property type="match status" value="1"/>
</dbReference>
<evidence type="ECO:0000256" key="4">
    <source>
        <dbReference type="ARBA" id="ARBA00022857"/>
    </source>
</evidence>
<organism evidence="7">
    <name type="scientific">marine sediment metagenome</name>
    <dbReference type="NCBI Taxonomy" id="412755"/>
    <lineage>
        <taxon>unclassified sequences</taxon>
        <taxon>metagenomes</taxon>
        <taxon>ecological metagenomes</taxon>
    </lineage>
</organism>
<dbReference type="Gene3D" id="3.20.20.70">
    <property type="entry name" value="Aldolase class I"/>
    <property type="match status" value="1"/>
</dbReference>
<keyword evidence="3" id="KW-0288">FMN</keyword>
<dbReference type="EMBL" id="BARS01046497">
    <property type="protein sequence ID" value="GAG29991.1"/>
    <property type="molecule type" value="Genomic_DNA"/>
</dbReference>
<dbReference type="InterPro" id="IPR044152">
    <property type="entry name" value="YqjM-like"/>
</dbReference>
<gene>
    <name evidence="7" type="ORF">S01H1_69991</name>
</gene>
<keyword evidence="4" id="KW-0521">NADP</keyword>
<keyword evidence="5" id="KW-0560">Oxidoreductase</keyword>
<dbReference type="GO" id="GO:0050661">
    <property type="term" value="F:NADP binding"/>
    <property type="evidence" value="ECO:0007669"/>
    <property type="project" value="InterPro"/>
</dbReference>
<comment type="cofactor">
    <cofactor evidence="1">
        <name>FMN</name>
        <dbReference type="ChEBI" id="CHEBI:58210"/>
    </cofactor>
</comment>
<dbReference type="GO" id="GO:0010181">
    <property type="term" value="F:FMN binding"/>
    <property type="evidence" value="ECO:0007669"/>
    <property type="project" value="InterPro"/>
</dbReference>
<evidence type="ECO:0000256" key="2">
    <source>
        <dbReference type="ARBA" id="ARBA00022630"/>
    </source>
</evidence>
<accession>X0XZ70</accession>
<evidence type="ECO:0000256" key="1">
    <source>
        <dbReference type="ARBA" id="ARBA00001917"/>
    </source>
</evidence>
<protein>
    <recommendedName>
        <fullName evidence="6">NADH:flavin oxidoreductase/NADH oxidase N-terminal domain-containing protein</fullName>
    </recommendedName>
</protein>
<dbReference type="PANTHER" id="PTHR43303:SF4">
    <property type="entry name" value="NADPH DEHYDROGENASE C23G7.10C-RELATED"/>
    <property type="match status" value="1"/>
</dbReference>